<evidence type="ECO:0000256" key="3">
    <source>
        <dbReference type="SAM" id="MobiDB-lite"/>
    </source>
</evidence>
<dbReference type="InterPro" id="IPR010992">
    <property type="entry name" value="IHF-like_DNA-bd_dom_sf"/>
</dbReference>
<dbReference type="Gene3D" id="4.10.520.10">
    <property type="entry name" value="IHF-like DNA-binding proteins"/>
    <property type="match status" value="1"/>
</dbReference>
<feature type="region of interest" description="Disordered" evidence="3">
    <location>
        <begin position="126"/>
        <end position="145"/>
    </location>
</feature>
<reference evidence="4 5" key="1">
    <citation type="submission" date="2016-10" db="EMBL/GenBank/DDBJ databases">
        <authorList>
            <person name="de Groot N.N."/>
        </authorList>
    </citation>
    <scope>NUCLEOTIDE SEQUENCE [LARGE SCALE GENOMIC DNA]</scope>
    <source>
        <strain evidence="4 5">DSM 11443</strain>
    </source>
</reference>
<evidence type="ECO:0000313" key="4">
    <source>
        <dbReference type="EMBL" id="SFE35898.1"/>
    </source>
</evidence>
<comment type="similarity">
    <text evidence="1">Belongs to the bacterial histone-like protein family.</text>
</comment>
<dbReference type="InterPro" id="IPR000119">
    <property type="entry name" value="Hist_DNA-bd"/>
</dbReference>
<gene>
    <name evidence="4" type="ORF">SAMN04488523_106270</name>
</gene>
<dbReference type="STRING" id="74348.SAMN04488523_106270"/>
<dbReference type="EMBL" id="FOMW01000006">
    <property type="protein sequence ID" value="SFE35898.1"/>
    <property type="molecule type" value="Genomic_DNA"/>
</dbReference>
<feature type="region of interest" description="Disordered" evidence="3">
    <location>
        <begin position="1"/>
        <end position="47"/>
    </location>
</feature>
<proteinExistence type="inferred from homology"/>
<dbReference type="GO" id="GO:0003677">
    <property type="term" value="F:DNA binding"/>
    <property type="evidence" value="ECO:0007669"/>
    <property type="project" value="UniProtKB-KW"/>
</dbReference>
<accession>A0A1I1ZWW1</accession>
<keyword evidence="5" id="KW-1185">Reference proteome</keyword>
<evidence type="ECO:0000256" key="1">
    <source>
        <dbReference type="ARBA" id="ARBA00010529"/>
    </source>
</evidence>
<dbReference type="AlphaFoldDB" id="A0A1I1ZWW1"/>
<sequence>MSKAASSKAPTTSAKAAVKSGAIGAAAPTSATGAGTAPSTKAAKPTVVDTPQAVILGPVMRKKELIDAVVERSAIKKKDAKPVVDAMLAILGEALADNRELILPPLGRIKVRREKALPNGRVMVVKVRQSSQTSDEASGDDGEDI</sequence>
<protein>
    <submittedName>
        <fullName evidence="4">DNA-binding protein HU-alpha</fullName>
    </submittedName>
</protein>
<organism evidence="4 5">
    <name type="scientific">Sulfitobacter brevis</name>
    <dbReference type="NCBI Taxonomy" id="74348"/>
    <lineage>
        <taxon>Bacteria</taxon>
        <taxon>Pseudomonadati</taxon>
        <taxon>Pseudomonadota</taxon>
        <taxon>Alphaproteobacteria</taxon>
        <taxon>Rhodobacterales</taxon>
        <taxon>Roseobacteraceae</taxon>
        <taxon>Sulfitobacter</taxon>
    </lineage>
</organism>
<dbReference type="Proteomes" id="UP000198977">
    <property type="component" value="Unassembled WGS sequence"/>
</dbReference>
<dbReference type="GO" id="GO:0030527">
    <property type="term" value="F:structural constituent of chromatin"/>
    <property type="evidence" value="ECO:0007669"/>
    <property type="project" value="InterPro"/>
</dbReference>
<keyword evidence="2 4" id="KW-0238">DNA-binding</keyword>
<name>A0A1I1ZWW1_9RHOB</name>
<evidence type="ECO:0000256" key="2">
    <source>
        <dbReference type="ARBA" id="ARBA00023125"/>
    </source>
</evidence>
<dbReference type="SUPFAM" id="SSF47729">
    <property type="entry name" value="IHF-like DNA-binding proteins"/>
    <property type="match status" value="1"/>
</dbReference>
<feature type="compositionally biased region" description="Low complexity" evidence="3">
    <location>
        <begin position="1"/>
        <end position="46"/>
    </location>
</feature>
<evidence type="ECO:0000313" key="5">
    <source>
        <dbReference type="Proteomes" id="UP000198977"/>
    </source>
</evidence>
<dbReference type="Pfam" id="PF00216">
    <property type="entry name" value="Bac_DNA_binding"/>
    <property type="match status" value="1"/>
</dbReference>